<evidence type="ECO:0000256" key="1">
    <source>
        <dbReference type="ARBA" id="ARBA00002633"/>
    </source>
</evidence>
<dbReference type="InterPro" id="IPR001790">
    <property type="entry name" value="Ribosomal_uL10"/>
</dbReference>
<sequence length="91" mass="10076">MSKELKRLIVNELISEYKDIKNFIILNYKGVNAIQSNILRRELSEKDIKVKVVKNSLAAIAFKEIGIPALGQMFEASSAIATSNNDPVVLG</sequence>
<dbReference type="GO" id="GO:0006412">
    <property type="term" value="P:translation"/>
    <property type="evidence" value="ECO:0007669"/>
    <property type="project" value="InterPro"/>
</dbReference>
<dbReference type="InterPro" id="IPR043141">
    <property type="entry name" value="Ribosomal_uL10-like_sf"/>
</dbReference>
<dbReference type="PANTHER" id="PTHR11560">
    <property type="entry name" value="39S RIBOSOMAL PROTEIN L10, MITOCHONDRIAL"/>
    <property type="match status" value="1"/>
</dbReference>
<name>A0A1E3X594_9BACT</name>
<comment type="function">
    <text evidence="1">Forms part of the ribosomal stalk, playing a central role in the interaction of the ribosome with GTP-bound translation factors.</text>
</comment>
<dbReference type="PROSITE" id="PS01109">
    <property type="entry name" value="RIBOSOMAL_L10"/>
    <property type="match status" value="1"/>
</dbReference>
<accession>A0A1E3X594</accession>
<dbReference type="Proteomes" id="UP000094056">
    <property type="component" value="Unassembled WGS sequence"/>
</dbReference>
<gene>
    <name evidence="6" type="primary">rplJ</name>
    <name evidence="6" type="ORF">SCARUB_04752</name>
</gene>
<dbReference type="InterPro" id="IPR047865">
    <property type="entry name" value="Ribosomal_uL10_bac_type"/>
</dbReference>
<evidence type="ECO:0000256" key="4">
    <source>
        <dbReference type="ARBA" id="ARBA00023274"/>
    </source>
</evidence>
<dbReference type="Pfam" id="PF00466">
    <property type="entry name" value="Ribosomal_L10"/>
    <property type="match status" value="1"/>
</dbReference>
<dbReference type="AlphaFoldDB" id="A0A1E3X594"/>
<evidence type="ECO:0000256" key="3">
    <source>
        <dbReference type="ARBA" id="ARBA00022980"/>
    </source>
</evidence>
<proteinExistence type="inferred from homology"/>
<keyword evidence="3 6" id="KW-0689">Ribosomal protein</keyword>
<dbReference type="InterPro" id="IPR002363">
    <property type="entry name" value="Ribosomal_uL10_CS_bac"/>
</dbReference>
<dbReference type="Gene3D" id="3.30.70.1730">
    <property type="match status" value="1"/>
</dbReference>
<dbReference type="EMBL" id="MAYW01000275">
    <property type="protein sequence ID" value="ODS30144.1"/>
    <property type="molecule type" value="Genomic_DNA"/>
</dbReference>
<organism evidence="6 7">
    <name type="scientific">Candidatus Scalindua rubra</name>
    <dbReference type="NCBI Taxonomy" id="1872076"/>
    <lineage>
        <taxon>Bacteria</taxon>
        <taxon>Pseudomonadati</taxon>
        <taxon>Planctomycetota</taxon>
        <taxon>Candidatus Brocadiia</taxon>
        <taxon>Candidatus Brocadiales</taxon>
        <taxon>Candidatus Scalinduaceae</taxon>
        <taxon>Candidatus Scalindua</taxon>
    </lineage>
</organism>
<keyword evidence="4" id="KW-0687">Ribonucleoprotein</keyword>
<evidence type="ECO:0000313" key="6">
    <source>
        <dbReference type="EMBL" id="ODS30144.1"/>
    </source>
</evidence>
<evidence type="ECO:0000256" key="2">
    <source>
        <dbReference type="ARBA" id="ARBA00008889"/>
    </source>
</evidence>
<protein>
    <recommendedName>
        <fullName evidence="5">50S ribosomal protein L10</fullName>
    </recommendedName>
</protein>
<comment type="caution">
    <text evidence="6">The sequence shown here is derived from an EMBL/GenBank/DDBJ whole genome shotgun (WGS) entry which is preliminary data.</text>
</comment>
<dbReference type="GO" id="GO:0015934">
    <property type="term" value="C:large ribosomal subunit"/>
    <property type="evidence" value="ECO:0007669"/>
    <property type="project" value="InterPro"/>
</dbReference>
<comment type="similarity">
    <text evidence="2">Belongs to the universal ribosomal protein uL10 family.</text>
</comment>
<evidence type="ECO:0000313" key="7">
    <source>
        <dbReference type="Proteomes" id="UP000094056"/>
    </source>
</evidence>
<dbReference type="GO" id="GO:0003735">
    <property type="term" value="F:structural constituent of ribosome"/>
    <property type="evidence" value="ECO:0007669"/>
    <property type="project" value="InterPro"/>
</dbReference>
<reference evidence="6 7" key="1">
    <citation type="submission" date="2016-07" db="EMBL/GenBank/DDBJ databases">
        <title>Draft genome of Scalindua rubra, obtained from a brine-seawater interface in the Red Sea, sheds light on salt adaptation in anammox bacteria.</title>
        <authorList>
            <person name="Speth D.R."/>
            <person name="Lagkouvardos I."/>
            <person name="Wang Y."/>
            <person name="Qian P.-Y."/>
            <person name="Dutilh B.E."/>
            <person name="Jetten M.S."/>
        </authorList>
    </citation>
    <scope>NUCLEOTIDE SEQUENCE [LARGE SCALE GENOMIC DNA]</scope>
    <source>
        <strain evidence="6">BSI-1</strain>
    </source>
</reference>
<evidence type="ECO:0000256" key="5">
    <source>
        <dbReference type="RuleBase" id="RU003636"/>
    </source>
</evidence>
<dbReference type="SUPFAM" id="SSF160369">
    <property type="entry name" value="Ribosomal protein L10-like"/>
    <property type="match status" value="1"/>
</dbReference>